<keyword evidence="2" id="KW-1133">Transmembrane helix</keyword>
<evidence type="ECO:0000313" key="5">
    <source>
        <dbReference type="Proteomes" id="UP000054248"/>
    </source>
</evidence>
<feature type="transmembrane region" description="Helical" evidence="2">
    <location>
        <begin position="212"/>
        <end position="236"/>
    </location>
</feature>
<dbReference type="STRING" id="1051891.A0A0C3LKK4"/>
<evidence type="ECO:0000256" key="3">
    <source>
        <dbReference type="SAM" id="SignalP"/>
    </source>
</evidence>
<dbReference type="HOGENOM" id="CLU_059578_0_0_1"/>
<name>A0A0C3LKK4_9AGAM</name>
<accession>A0A0C3LKK4</accession>
<feature type="chain" id="PRO_5002166557" evidence="3">
    <location>
        <begin position="28"/>
        <end position="356"/>
    </location>
</feature>
<protein>
    <submittedName>
        <fullName evidence="4">Uncharacterized protein</fullName>
    </submittedName>
</protein>
<sequence length="356" mass="39550">MPRPNFSSLSLLLAYLFVLSAFAVVHALPSPFPVSSSALFQRRADPDPQPCGFDGDDNTYGLGIRLGLYIQWLSNTLCYFLGSSRSEEARSMQGINLSFQASVFGGLLYVTITRGNTQAAGQLYAAEIWVMLSLCLFAGILTANPEFEPSEPVFSTVIHTASQQTVSVLIFWYTVWFVYTGMDQMAHPPCSRYLFSMAKVDMYHWYRVGWKIVVIPCAIMATIIFVASLRMVLLLLKKPEPKSESEKAMEAQISGVKSYSKYILLALTIFKFFVLGFTVASTELIIRWNHIQNVNSIGGTGQLIPLIVACLAFIRLLYKFFTDFKNRSPSPIVGSQVDPKVDVGVPAKPEDPDKSA</sequence>
<dbReference type="AlphaFoldDB" id="A0A0C3LKK4"/>
<gene>
    <name evidence="4" type="ORF">M407DRAFT_28554</name>
</gene>
<evidence type="ECO:0000313" key="4">
    <source>
        <dbReference type="EMBL" id="KIO21842.1"/>
    </source>
</evidence>
<dbReference type="OrthoDB" id="4172404at2759"/>
<feature type="transmembrane region" description="Helical" evidence="2">
    <location>
        <begin position="156"/>
        <end position="179"/>
    </location>
</feature>
<keyword evidence="2" id="KW-0812">Transmembrane</keyword>
<proteinExistence type="predicted"/>
<feature type="transmembrane region" description="Helical" evidence="2">
    <location>
        <begin position="262"/>
        <end position="280"/>
    </location>
</feature>
<feature type="region of interest" description="Disordered" evidence="1">
    <location>
        <begin position="331"/>
        <end position="356"/>
    </location>
</feature>
<keyword evidence="2" id="KW-0472">Membrane</keyword>
<evidence type="ECO:0000256" key="2">
    <source>
        <dbReference type="SAM" id="Phobius"/>
    </source>
</evidence>
<reference evidence="4 5" key="1">
    <citation type="submission" date="2014-04" db="EMBL/GenBank/DDBJ databases">
        <authorList>
            <consortium name="DOE Joint Genome Institute"/>
            <person name="Kuo A."/>
            <person name="Girlanda M."/>
            <person name="Perotto S."/>
            <person name="Kohler A."/>
            <person name="Nagy L.G."/>
            <person name="Floudas D."/>
            <person name="Copeland A."/>
            <person name="Barry K.W."/>
            <person name="Cichocki N."/>
            <person name="Veneault-Fourrey C."/>
            <person name="LaButti K."/>
            <person name="Lindquist E.A."/>
            <person name="Lipzen A."/>
            <person name="Lundell T."/>
            <person name="Morin E."/>
            <person name="Murat C."/>
            <person name="Sun H."/>
            <person name="Tunlid A."/>
            <person name="Henrissat B."/>
            <person name="Grigoriev I.V."/>
            <person name="Hibbett D.S."/>
            <person name="Martin F."/>
            <person name="Nordberg H.P."/>
            <person name="Cantor M.N."/>
            <person name="Hua S.X."/>
        </authorList>
    </citation>
    <scope>NUCLEOTIDE SEQUENCE [LARGE SCALE GENOMIC DNA]</scope>
    <source>
        <strain evidence="4 5">MUT 4182</strain>
    </source>
</reference>
<keyword evidence="5" id="KW-1185">Reference proteome</keyword>
<feature type="transmembrane region" description="Helical" evidence="2">
    <location>
        <begin position="62"/>
        <end position="82"/>
    </location>
</feature>
<organism evidence="4 5">
    <name type="scientific">Tulasnella calospora MUT 4182</name>
    <dbReference type="NCBI Taxonomy" id="1051891"/>
    <lineage>
        <taxon>Eukaryota</taxon>
        <taxon>Fungi</taxon>
        <taxon>Dikarya</taxon>
        <taxon>Basidiomycota</taxon>
        <taxon>Agaricomycotina</taxon>
        <taxon>Agaricomycetes</taxon>
        <taxon>Cantharellales</taxon>
        <taxon>Tulasnellaceae</taxon>
        <taxon>Tulasnella</taxon>
    </lineage>
</organism>
<reference evidence="5" key="2">
    <citation type="submission" date="2015-01" db="EMBL/GenBank/DDBJ databases">
        <title>Evolutionary Origins and Diversification of the Mycorrhizal Mutualists.</title>
        <authorList>
            <consortium name="DOE Joint Genome Institute"/>
            <consortium name="Mycorrhizal Genomics Consortium"/>
            <person name="Kohler A."/>
            <person name="Kuo A."/>
            <person name="Nagy L.G."/>
            <person name="Floudas D."/>
            <person name="Copeland A."/>
            <person name="Barry K.W."/>
            <person name="Cichocki N."/>
            <person name="Veneault-Fourrey C."/>
            <person name="LaButti K."/>
            <person name="Lindquist E.A."/>
            <person name="Lipzen A."/>
            <person name="Lundell T."/>
            <person name="Morin E."/>
            <person name="Murat C."/>
            <person name="Riley R."/>
            <person name="Ohm R."/>
            <person name="Sun H."/>
            <person name="Tunlid A."/>
            <person name="Henrissat B."/>
            <person name="Grigoriev I.V."/>
            <person name="Hibbett D.S."/>
            <person name="Martin F."/>
        </authorList>
    </citation>
    <scope>NUCLEOTIDE SEQUENCE [LARGE SCALE GENOMIC DNA]</scope>
    <source>
        <strain evidence="5">MUT 4182</strain>
    </source>
</reference>
<feature type="transmembrane region" description="Helical" evidence="2">
    <location>
        <begin position="94"/>
        <end position="112"/>
    </location>
</feature>
<keyword evidence="3" id="KW-0732">Signal</keyword>
<feature type="signal peptide" evidence="3">
    <location>
        <begin position="1"/>
        <end position="27"/>
    </location>
</feature>
<dbReference type="Proteomes" id="UP000054248">
    <property type="component" value="Unassembled WGS sequence"/>
</dbReference>
<feature type="transmembrane region" description="Helical" evidence="2">
    <location>
        <begin position="124"/>
        <end position="144"/>
    </location>
</feature>
<dbReference type="EMBL" id="KN823125">
    <property type="protein sequence ID" value="KIO21842.1"/>
    <property type="molecule type" value="Genomic_DNA"/>
</dbReference>
<evidence type="ECO:0000256" key="1">
    <source>
        <dbReference type="SAM" id="MobiDB-lite"/>
    </source>
</evidence>
<feature type="transmembrane region" description="Helical" evidence="2">
    <location>
        <begin position="300"/>
        <end position="318"/>
    </location>
</feature>